<protein>
    <submittedName>
        <fullName evidence="1">Uncharacterized protein</fullName>
    </submittedName>
</protein>
<evidence type="ECO:0000313" key="1">
    <source>
        <dbReference type="EMBL" id="MDT0260997.1"/>
    </source>
</evidence>
<dbReference type="EMBL" id="JAVREH010000005">
    <property type="protein sequence ID" value="MDT0260997.1"/>
    <property type="molecule type" value="Genomic_DNA"/>
</dbReference>
<sequence>MFALAFAENAASRRVPEKAAFTLVDERMHRDRLHACYQAS</sequence>
<proteinExistence type="predicted"/>
<name>A0ABU2J7N2_9ACTN</name>
<keyword evidence="2" id="KW-1185">Reference proteome</keyword>
<gene>
    <name evidence="1" type="ORF">RM423_06270</name>
</gene>
<evidence type="ECO:0000313" key="2">
    <source>
        <dbReference type="Proteomes" id="UP001183176"/>
    </source>
</evidence>
<comment type="caution">
    <text evidence="1">The sequence shown here is derived from an EMBL/GenBank/DDBJ whole genome shotgun (WGS) entry which is preliminary data.</text>
</comment>
<reference evidence="2" key="1">
    <citation type="submission" date="2023-07" db="EMBL/GenBank/DDBJ databases">
        <title>30 novel species of actinomycetes from the DSMZ collection.</title>
        <authorList>
            <person name="Nouioui I."/>
        </authorList>
    </citation>
    <scope>NUCLEOTIDE SEQUENCE [LARGE SCALE GENOMIC DNA]</scope>
    <source>
        <strain evidence="2">DSM 44399</strain>
    </source>
</reference>
<dbReference type="Proteomes" id="UP001183176">
    <property type="component" value="Unassembled WGS sequence"/>
</dbReference>
<dbReference type="RefSeq" id="WP_311422152.1">
    <property type="nucleotide sequence ID" value="NZ_JAVREH010000005.1"/>
</dbReference>
<organism evidence="1 2">
    <name type="scientific">Jatrophihabitans lederbergiae</name>
    <dbReference type="NCBI Taxonomy" id="3075547"/>
    <lineage>
        <taxon>Bacteria</taxon>
        <taxon>Bacillati</taxon>
        <taxon>Actinomycetota</taxon>
        <taxon>Actinomycetes</taxon>
        <taxon>Jatrophihabitantales</taxon>
        <taxon>Jatrophihabitantaceae</taxon>
        <taxon>Jatrophihabitans</taxon>
    </lineage>
</organism>
<accession>A0ABU2J7N2</accession>